<dbReference type="EMBL" id="JBIMZQ010000057">
    <property type="protein sequence ID" value="KAL3658134.1"/>
    <property type="molecule type" value="Genomic_DNA"/>
</dbReference>
<feature type="domain" description="Cyclin N-terminal" evidence="1">
    <location>
        <begin position="25"/>
        <end position="121"/>
    </location>
</feature>
<dbReference type="AlphaFoldDB" id="A0ABD3EYA6"/>
<keyword evidence="3" id="KW-1185">Reference proteome</keyword>
<protein>
    <recommendedName>
        <fullName evidence="1">Cyclin N-terminal domain-containing protein</fullName>
    </recommendedName>
</protein>
<gene>
    <name evidence="2" type="ORF">V7S43_016977</name>
</gene>
<name>A0ABD3EYA6_9STRA</name>
<dbReference type="Proteomes" id="UP001632037">
    <property type="component" value="Unassembled WGS sequence"/>
</dbReference>
<evidence type="ECO:0000259" key="1">
    <source>
        <dbReference type="Pfam" id="PF00134"/>
    </source>
</evidence>
<proteinExistence type="predicted"/>
<dbReference type="InterPro" id="IPR036915">
    <property type="entry name" value="Cyclin-like_sf"/>
</dbReference>
<sequence length="388" mass="42037">MSSDWLFSANELQRSPSRSDGVSLLSELERRAAACRLITRLAAALHVSLASQRAACVFLHRFFMRRSLVQCDELNAAAACLLLASKAENDETQGVDVQRLAKALITQTAATSSEAEVVSQLVQLEGDALLALSFELEVDHSFCYIAAAVDKVVALRKTQGDALRLQLKQTAWSFLNDSAITWTCLAVDAPLAAKAAVYAAGLFQNCVADDTVTSRGEPWWTVLEMPVDVLKDAARHVLSAYTAPFVDTSVLPSALVELVNVFHKKTNESSDSCVREVEVPETPCQSLGDAFKQVEIDTEILFQSVEGSPAIDETFLGQTTAWIDDCVVVKGEQSPSSPSDPCDVEKSIPLYSPQNRAMELSTQGSLLLKRSITLAECGHSVKKAKLAL</sequence>
<dbReference type="Pfam" id="PF00134">
    <property type="entry name" value="Cyclin_N"/>
    <property type="match status" value="1"/>
</dbReference>
<dbReference type="Gene3D" id="1.10.472.10">
    <property type="entry name" value="Cyclin-like"/>
    <property type="match status" value="2"/>
</dbReference>
<dbReference type="InterPro" id="IPR043198">
    <property type="entry name" value="Cyclin/Ssn8"/>
</dbReference>
<dbReference type="PANTHER" id="PTHR10026">
    <property type="entry name" value="CYCLIN"/>
    <property type="match status" value="1"/>
</dbReference>
<organism evidence="2 3">
    <name type="scientific">Phytophthora oleae</name>
    <dbReference type="NCBI Taxonomy" id="2107226"/>
    <lineage>
        <taxon>Eukaryota</taxon>
        <taxon>Sar</taxon>
        <taxon>Stramenopiles</taxon>
        <taxon>Oomycota</taxon>
        <taxon>Peronosporomycetes</taxon>
        <taxon>Peronosporales</taxon>
        <taxon>Peronosporaceae</taxon>
        <taxon>Phytophthora</taxon>
    </lineage>
</organism>
<dbReference type="InterPro" id="IPR006671">
    <property type="entry name" value="Cyclin_N"/>
</dbReference>
<reference evidence="2 3" key="1">
    <citation type="submission" date="2024-09" db="EMBL/GenBank/DDBJ databases">
        <title>Genome sequencing and assembly of Phytophthora oleae, isolate VK10A, causative agent of rot of olive drupes.</title>
        <authorList>
            <person name="Conti Taguali S."/>
            <person name="Riolo M."/>
            <person name="La Spada F."/>
            <person name="Cacciola S.O."/>
            <person name="Dionisio G."/>
        </authorList>
    </citation>
    <scope>NUCLEOTIDE SEQUENCE [LARGE SCALE GENOMIC DNA]</scope>
    <source>
        <strain evidence="2 3">VK10A</strain>
    </source>
</reference>
<accession>A0ABD3EYA6</accession>
<evidence type="ECO:0000313" key="3">
    <source>
        <dbReference type="Proteomes" id="UP001632037"/>
    </source>
</evidence>
<evidence type="ECO:0000313" key="2">
    <source>
        <dbReference type="EMBL" id="KAL3658134.1"/>
    </source>
</evidence>
<comment type="caution">
    <text evidence="2">The sequence shown here is derived from an EMBL/GenBank/DDBJ whole genome shotgun (WGS) entry which is preliminary data.</text>
</comment>
<dbReference type="SUPFAM" id="SSF47954">
    <property type="entry name" value="Cyclin-like"/>
    <property type="match status" value="2"/>
</dbReference>